<gene>
    <name evidence="2" type="ORF">A3J59_00940</name>
</gene>
<dbReference type="PANTHER" id="PTHR16214">
    <property type="entry name" value="TRANSMEMBRANE PROTEIN 260"/>
    <property type="match status" value="1"/>
</dbReference>
<dbReference type="AlphaFoldDB" id="A0A1G1YE34"/>
<keyword evidence="1" id="KW-1133">Transmembrane helix</keyword>
<keyword evidence="1" id="KW-0472">Membrane</keyword>
<dbReference type="PANTHER" id="PTHR16214:SF3">
    <property type="entry name" value="TRANSMEMBRANE PROTEIN 260"/>
    <property type="match status" value="1"/>
</dbReference>
<dbReference type="InterPro" id="IPR052724">
    <property type="entry name" value="GT117_domain-containing"/>
</dbReference>
<comment type="caution">
    <text evidence="2">The sequence shown here is derived from an EMBL/GenBank/DDBJ whole genome shotgun (WGS) entry which is preliminary data.</text>
</comment>
<feature type="transmembrane region" description="Helical" evidence="1">
    <location>
        <begin position="197"/>
        <end position="215"/>
    </location>
</feature>
<feature type="transmembrane region" description="Helical" evidence="1">
    <location>
        <begin position="327"/>
        <end position="348"/>
    </location>
</feature>
<feature type="transmembrane region" description="Helical" evidence="1">
    <location>
        <begin position="104"/>
        <end position="122"/>
    </location>
</feature>
<dbReference type="Proteomes" id="UP000177310">
    <property type="component" value="Unassembled WGS sequence"/>
</dbReference>
<reference evidence="2 3" key="1">
    <citation type="journal article" date="2016" name="Nat. Commun.">
        <title>Thousands of microbial genomes shed light on interconnected biogeochemical processes in an aquifer system.</title>
        <authorList>
            <person name="Anantharaman K."/>
            <person name="Brown C.T."/>
            <person name="Hug L.A."/>
            <person name="Sharon I."/>
            <person name="Castelle C.J."/>
            <person name="Probst A.J."/>
            <person name="Thomas B.C."/>
            <person name="Singh A."/>
            <person name="Wilkins M.J."/>
            <person name="Karaoz U."/>
            <person name="Brodie E.L."/>
            <person name="Williams K.H."/>
            <person name="Hubbard S.S."/>
            <person name="Banfield J.F."/>
        </authorList>
    </citation>
    <scope>NUCLEOTIDE SEQUENCE [LARGE SCALE GENOMIC DNA]</scope>
</reference>
<feature type="transmembrane region" description="Helical" evidence="1">
    <location>
        <begin position="260"/>
        <end position="287"/>
    </location>
</feature>
<feature type="transmembrane region" description="Helical" evidence="1">
    <location>
        <begin position="369"/>
        <end position="386"/>
    </location>
</feature>
<feature type="transmembrane region" description="Helical" evidence="1">
    <location>
        <begin position="294"/>
        <end position="315"/>
    </location>
</feature>
<accession>A0A1G1YE34</accession>
<feature type="transmembrane region" description="Helical" evidence="1">
    <location>
        <begin position="78"/>
        <end position="98"/>
    </location>
</feature>
<proteinExistence type="predicted"/>
<feature type="transmembrane region" description="Helical" evidence="1">
    <location>
        <begin position="12"/>
        <end position="34"/>
    </location>
</feature>
<feature type="transmembrane region" description="Helical" evidence="1">
    <location>
        <begin position="129"/>
        <end position="149"/>
    </location>
</feature>
<evidence type="ECO:0000313" key="3">
    <source>
        <dbReference type="Proteomes" id="UP000177310"/>
    </source>
</evidence>
<evidence type="ECO:0000313" key="2">
    <source>
        <dbReference type="EMBL" id="OGY49970.1"/>
    </source>
</evidence>
<name>A0A1G1YE34_9BACT</name>
<evidence type="ECO:0000256" key="1">
    <source>
        <dbReference type="SAM" id="Phobius"/>
    </source>
</evidence>
<feature type="transmembrane region" description="Helical" evidence="1">
    <location>
        <begin position="54"/>
        <end position="71"/>
    </location>
</feature>
<protein>
    <recommendedName>
        <fullName evidence="4">DUF2723 domain-containing protein</fullName>
    </recommendedName>
</protein>
<organism evidence="2 3">
    <name type="scientific">Candidatus Buchananbacteria bacterium RIFCSPHIGHO2_02_FULL_56_16</name>
    <dbReference type="NCBI Taxonomy" id="1797542"/>
    <lineage>
        <taxon>Bacteria</taxon>
        <taxon>Candidatus Buchananiibacteriota</taxon>
    </lineage>
</organism>
<dbReference type="EMBL" id="MHIL01000038">
    <property type="protein sequence ID" value="OGY49970.1"/>
    <property type="molecule type" value="Genomic_DNA"/>
</dbReference>
<dbReference type="InterPro" id="IPR021280">
    <property type="entry name" value="TMEM260-like"/>
</dbReference>
<dbReference type="STRING" id="1797542.A3J59_00940"/>
<sequence length="609" mass="69549">MPPRKPSRDFLLASLVFTVTMSVYLFTLAPTVTIEDSGEFITAVYVLGIPHPPGFPLYILLGKLFTIVVPIGTVAWRVNLLSAVFGALTAALLSAIISRLSRNRVVALSGGLLLAFSPIFWSQSIIAEVYTLNTFFVAFLLFLLIEWSVRRRESYLLWFSFLYGLSLTNHTMMVLIAPAFGFYILLIDRTVWRNFKLLIKLLGLFVLGLAPYLYLPLRALQHPLLNSGDPSSLGRFLAHVTRRTYNDFRPDQALFSKVGLVLHFFLLIYEQFFLPTLFLAAGGLAYLFKKRPDVGVLTVGIFLLNSVGIIFLRGLGWSSGIGYTYRVYYLPSFLVVVVWLGMILSYLYDWLRAFCGQRAGQLWRVSQTAFFIFVLSLPMSFLVANYQSNDLSDFWLSYDYSRGVLESLEPNSVLLFSYDGSLNGDTEIFDYLYLKLVEGIRPDVTIVNELDFFKNDANLTVSGEFEKLSFEQRRFDLFNLLDTATDRPLYNNFAVPTTTSSLQQYSLSNGMAHRVYPGLDAAAQAWEPVYLPSIRNLDNERLTEQYSIAGLVAHYYYNQAALYLTRGQFNRSQDYLIKAFNLDNAPFNHEYWRHLQYRAQWFSIKPPPP</sequence>
<feature type="transmembrane region" description="Helical" evidence="1">
    <location>
        <begin position="155"/>
        <end position="185"/>
    </location>
</feature>
<evidence type="ECO:0008006" key="4">
    <source>
        <dbReference type="Google" id="ProtNLM"/>
    </source>
</evidence>
<keyword evidence="1" id="KW-0812">Transmembrane</keyword>
<dbReference type="Pfam" id="PF11028">
    <property type="entry name" value="TMEM260-like"/>
    <property type="match status" value="1"/>
</dbReference>